<keyword evidence="6" id="KW-0732">Signal</keyword>
<evidence type="ECO:0000256" key="3">
    <source>
        <dbReference type="ARBA" id="ARBA00008725"/>
    </source>
</evidence>
<keyword evidence="12" id="KW-1185">Reference proteome</keyword>
<comment type="subunit">
    <text evidence="4">The complex is composed of two ATP-binding proteins (PstB), two transmembrane proteins (PstC and PstA) and a solute-binding protein (PstS).</text>
</comment>
<dbReference type="Proteomes" id="UP001235343">
    <property type="component" value="Unassembled WGS sequence"/>
</dbReference>
<dbReference type="RefSeq" id="WP_285930578.1">
    <property type="nucleotide sequence ID" value="NZ_JASTZU010000018.1"/>
</dbReference>
<name>A0ABT7L1C3_9BACI</name>
<keyword evidence="9" id="KW-0812">Transmembrane</keyword>
<comment type="function">
    <text evidence="1">Part of the ABC transporter complex PstSACB involved in phosphate import.</text>
</comment>
<keyword evidence="9" id="KW-1133">Transmembrane helix</keyword>
<feature type="domain" description="PBP" evidence="10">
    <location>
        <begin position="134"/>
        <end position="370"/>
    </location>
</feature>
<accession>A0ABT7L1C3</accession>
<sequence length="385" mass="43594">MKKIEAIFAIIGTTIAFGFSGFVIIIFSTIMGGAEFYTPLIIVTLIGLYVFSLLRIFKQMKKRIAKRTMLVFFSCIVISVIFYESYQYYLNSLEIMSSQDFDLEEYLPYKEDTKAVYIEEESSFTIEENLPLLDGATALYPVYSAFVQAVYPEKEYPLDDSEVVSSQTSNAFNNLVNGTVDMIFMAHPSEQQMRHAENNNVQLELTPIGREAFVFFVNTKNPIEELSMKEIQAIYSGEIKNWKQLGGDDEDIRAFQRPEGSGSQTALISVMNDTPLMDPPSKEIVSGMGGIIKETSNFQNRSNAIGFSFRHFSQDMVKNGKIKHIAVEGIIPSKNNIQNETYPIVDNFYAITANSDNPHLENFLIWILSEQGQQIIDETGYVPVR</sequence>
<evidence type="ECO:0000313" key="11">
    <source>
        <dbReference type="EMBL" id="MDL4839649.1"/>
    </source>
</evidence>
<evidence type="ECO:0000256" key="8">
    <source>
        <dbReference type="ARBA" id="ARBA00023288"/>
    </source>
</evidence>
<keyword evidence="5" id="KW-0592">Phosphate transport</keyword>
<feature type="transmembrane region" description="Helical" evidence="9">
    <location>
        <begin position="7"/>
        <end position="30"/>
    </location>
</feature>
<evidence type="ECO:0000256" key="4">
    <source>
        <dbReference type="ARBA" id="ARBA00011529"/>
    </source>
</evidence>
<comment type="caution">
    <text evidence="11">The sequence shown here is derived from an EMBL/GenBank/DDBJ whole genome shotgun (WGS) entry which is preliminary data.</text>
</comment>
<evidence type="ECO:0000256" key="9">
    <source>
        <dbReference type="SAM" id="Phobius"/>
    </source>
</evidence>
<dbReference type="InterPro" id="IPR024370">
    <property type="entry name" value="PBP_domain"/>
</dbReference>
<keyword evidence="8" id="KW-0449">Lipoprotein</keyword>
<dbReference type="InterPro" id="IPR050811">
    <property type="entry name" value="Phosphate_ABC_transporter"/>
</dbReference>
<keyword evidence="9" id="KW-0472">Membrane</keyword>
<keyword evidence="5" id="KW-0813">Transport</keyword>
<dbReference type="SUPFAM" id="SSF53850">
    <property type="entry name" value="Periplasmic binding protein-like II"/>
    <property type="match status" value="1"/>
</dbReference>
<proteinExistence type="inferred from homology"/>
<feature type="transmembrane region" description="Helical" evidence="9">
    <location>
        <begin position="69"/>
        <end position="89"/>
    </location>
</feature>
<comment type="similarity">
    <text evidence="3">Belongs to the PstS family.</text>
</comment>
<evidence type="ECO:0000256" key="1">
    <source>
        <dbReference type="ARBA" id="ARBA00002841"/>
    </source>
</evidence>
<protein>
    <submittedName>
        <fullName evidence="11">Substrate-binding domain-containing protein</fullName>
    </submittedName>
</protein>
<evidence type="ECO:0000256" key="7">
    <source>
        <dbReference type="ARBA" id="ARBA00023139"/>
    </source>
</evidence>
<feature type="transmembrane region" description="Helical" evidence="9">
    <location>
        <begin position="36"/>
        <end position="57"/>
    </location>
</feature>
<dbReference type="Pfam" id="PF12849">
    <property type="entry name" value="PBP_like_2"/>
    <property type="match status" value="1"/>
</dbReference>
<dbReference type="PANTHER" id="PTHR30570:SF1">
    <property type="entry name" value="PHOSPHATE-BINDING PROTEIN PSTS"/>
    <property type="match status" value="1"/>
</dbReference>
<evidence type="ECO:0000313" key="12">
    <source>
        <dbReference type="Proteomes" id="UP001235343"/>
    </source>
</evidence>
<evidence type="ECO:0000259" key="10">
    <source>
        <dbReference type="Pfam" id="PF12849"/>
    </source>
</evidence>
<gene>
    <name evidence="11" type="ORF">QQS35_04150</name>
</gene>
<reference evidence="11 12" key="1">
    <citation type="submission" date="2023-06" db="EMBL/GenBank/DDBJ databases">
        <title>Aquibacillus rhizosphaerae LR5S19.</title>
        <authorList>
            <person name="Sun J.-Q."/>
        </authorList>
    </citation>
    <scope>NUCLEOTIDE SEQUENCE [LARGE SCALE GENOMIC DNA]</scope>
    <source>
        <strain evidence="11 12">LR5S19</strain>
    </source>
</reference>
<evidence type="ECO:0000256" key="5">
    <source>
        <dbReference type="ARBA" id="ARBA00022592"/>
    </source>
</evidence>
<evidence type="ECO:0000256" key="6">
    <source>
        <dbReference type="ARBA" id="ARBA00022729"/>
    </source>
</evidence>
<organism evidence="11 12">
    <name type="scientific">Aquibacillus rhizosphaerae</name>
    <dbReference type="NCBI Taxonomy" id="3051431"/>
    <lineage>
        <taxon>Bacteria</taxon>
        <taxon>Bacillati</taxon>
        <taxon>Bacillota</taxon>
        <taxon>Bacilli</taxon>
        <taxon>Bacillales</taxon>
        <taxon>Bacillaceae</taxon>
        <taxon>Aquibacillus</taxon>
    </lineage>
</organism>
<keyword evidence="7" id="KW-0564">Palmitate</keyword>
<evidence type="ECO:0000256" key="2">
    <source>
        <dbReference type="ARBA" id="ARBA00004193"/>
    </source>
</evidence>
<dbReference type="Gene3D" id="3.40.190.10">
    <property type="entry name" value="Periplasmic binding protein-like II"/>
    <property type="match status" value="2"/>
</dbReference>
<dbReference type="EMBL" id="JASTZU010000018">
    <property type="protein sequence ID" value="MDL4839649.1"/>
    <property type="molecule type" value="Genomic_DNA"/>
</dbReference>
<comment type="subcellular location">
    <subcellularLocation>
        <location evidence="2">Cell membrane</location>
        <topology evidence="2">Lipid-anchor</topology>
    </subcellularLocation>
</comment>
<dbReference type="PANTHER" id="PTHR30570">
    <property type="entry name" value="PERIPLASMIC PHOSPHATE BINDING COMPONENT OF PHOSPHATE ABC TRANSPORTER"/>
    <property type="match status" value="1"/>
</dbReference>